<proteinExistence type="predicted"/>
<gene>
    <name evidence="2" type="ORF">DFH08DRAFT_1080064</name>
</gene>
<accession>A0AAD7A1P7</accession>
<feature type="region of interest" description="Disordered" evidence="1">
    <location>
        <begin position="202"/>
        <end position="223"/>
    </location>
</feature>
<evidence type="ECO:0000256" key="1">
    <source>
        <dbReference type="SAM" id="MobiDB-lite"/>
    </source>
</evidence>
<feature type="region of interest" description="Disordered" evidence="1">
    <location>
        <begin position="249"/>
        <end position="306"/>
    </location>
</feature>
<keyword evidence="3" id="KW-1185">Reference proteome</keyword>
<feature type="compositionally biased region" description="Polar residues" evidence="1">
    <location>
        <begin position="266"/>
        <end position="283"/>
    </location>
</feature>
<dbReference type="EMBL" id="JARIHO010000018">
    <property type="protein sequence ID" value="KAJ7347744.1"/>
    <property type="molecule type" value="Genomic_DNA"/>
</dbReference>
<reference evidence="2" key="1">
    <citation type="submission" date="2023-03" db="EMBL/GenBank/DDBJ databases">
        <title>Massive genome expansion in bonnet fungi (Mycena s.s.) driven by repeated elements and novel gene families across ecological guilds.</title>
        <authorList>
            <consortium name="Lawrence Berkeley National Laboratory"/>
            <person name="Harder C.B."/>
            <person name="Miyauchi S."/>
            <person name="Viragh M."/>
            <person name="Kuo A."/>
            <person name="Thoen E."/>
            <person name="Andreopoulos B."/>
            <person name="Lu D."/>
            <person name="Skrede I."/>
            <person name="Drula E."/>
            <person name="Henrissat B."/>
            <person name="Morin E."/>
            <person name="Kohler A."/>
            <person name="Barry K."/>
            <person name="LaButti K."/>
            <person name="Morin E."/>
            <person name="Salamov A."/>
            <person name="Lipzen A."/>
            <person name="Mereny Z."/>
            <person name="Hegedus B."/>
            <person name="Baldrian P."/>
            <person name="Stursova M."/>
            <person name="Weitz H."/>
            <person name="Taylor A."/>
            <person name="Grigoriev I.V."/>
            <person name="Nagy L.G."/>
            <person name="Martin F."/>
            <person name="Kauserud H."/>
        </authorList>
    </citation>
    <scope>NUCLEOTIDE SEQUENCE</scope>
    <source>
        <strain evidence="2">CBHHK002</strain>
    </source>
</reference>
<dbReference type="AlphaFoldDB" id="A0AAD7A1P7"/>
<protein>
    <submittedName>
        <fullName evidence="2">Uncharacterized protein</fullName>
    </submittedName>
</protein>
<comment type="caution">
    <text evidence="2">The sequence shown here is derived from an EMBL/GenBank/DDBJ whole genome shotgun (WGS) entry which is preliminary data.</text>
</comment>
<organism evidence="2 3">
    <name type="scientific">Mycena albidolilacea</name>
    <dbReference type="NCBI Taxonomy" id="1033008"/>
    <lineage>
        <taxon>Eukaryota</taxon>
        <taxon>Fungi</taxon>
        <taxon>Dikarya</taxon>
        <taxon>Basidiomycota</taxon>
        <taxon>Agaricomycotina</taxon>
        <taxon>Agaricomycetes</taxon>
        <taxon>Agaricomycetidae</taxon>
        <taxon>Agaricales</taxon>
        <taxon>Marasmiineae</taxon>
        <taxon>Mycenaceae</taxon>
        <taxon>Mycena</taxon>
    </lineage>
</organism>
<evidence type="ECO:0000313" key="3">
    <source>
        <dbReference type="Proteomes" id="UP001218218"/>
    </source>
</evidence>
<sequence length="306" mass="32918">MVLTAHSRHTHHLEAEVRRLKSFFEFFALLQRTGPIELNFGADAHTFRTPGLTIPQAPKTTITSLSPLHIYSRHHVRKTFGNFTRGRVTAAPLPQPPQPTFVAAPPSGSPDLNVPSRGRCSYRGKAITMWQTQHEVQLKAAPCALPLPANDARGGRRSSPPTSVPILILASVPRRRRSSFAARRRGLCTSTISFPYSALVDEGRGKTRRRPSPLPLAQARQAGDSTAIAPTWHRICSLAAFLASASGSVSSPASHHTAQHPGLQLSLGTDSGSASAHTHTRPSSAPACNRPRPATAGACFRSPRTS</sequence>
<name>A0AAD7A1P7_9AGAR</name>
<dbReference type="Proteomes" id="UP001218218">
    <property type="component" value="Unassembled WGS sequence"/>
</dbReference>
<evidence type="ECO:0000313" key="2">
    <source>
        <dbReference type="EMBL" id="KAJ7347744.1"/>
    </source>
</evidence>